<dbReference type="EMBL" id="JABCKI010005883">
    <property type="protein sequence ID" value="KAG5636877.1"/>
    <property type="molecule type" value="Genomic_DNA"/>
</dbReference>
<evidence type="ECO:0000313" key="8">
    <source>
        <dbReference type="Proteomes" id="UP000717328"/>
    </source>
</evidence>
<gene>
    <name evidence="7" type="ORF">H0H81_006538</name>
</gene>
<organism evidence="7 8">
    <name type="scientific">Sphagnurus paluster</name>
    <dbReference type="NCBI Taxonomy" id="117069"/>
    <lineage>
        <taxon>Eukaryota</taxon>
        <taxon>Fungi</taxon>
        <taxon>Dikarya</taxon>
        <taxon>Basidiomycota</taxon>
        <taxon>Agaricomycotina</taxon>
        <taxon>Agaricomycetes</taxon>
        <taxon>Agaricomycetidae</taxon>
        <taxon>Agaricales</taxon>
        <taxon>Tricholomatineae</taxon>
        <taxon>Lyophyllaceae</taxon>
        <taxon>Sphagnurus</taxon>
    </lineage>
</organism>
<dbReference type="PANTHER" id="PTHR12109">
    <property type="entry name" value="RING FINGER PROTEIN 141-RELATED"/>
    <property type="match status" value="1"/>
</dbReference>
<keyword evidence="2 4" id="KW-0863">Zinc-finger</keyword>
<evidence type="ECO:0000313" key="7">
    <source>
        <dbReference type="EMBL" id="KAG5636877.1"/>
    </source>
</evidence>
<evidence type="ECO:0000256" key="3">
    <source>
        <dbReference type="ARBA" id="ARBA00022833"/>
    </source>
</evidence>
<feature type="compositionally biased region" description="Polar residues" evidence="5">
    <location>
        <begin position="59"/>
        <end position="71"/>
    </location>
</feature>
<dbReference type="SMART" id="SM00184">
    <property type="entry name" value="RING"/>
    <property type="match status" value="1"/>
</dbReference>
<evidence type="ECO:0000256" key="4">
    <source>
        <dbReference type="PROSITE-ProRule" id="PRU00175"/>
    </source>
</evidence>
<feature type="compositionally biased region" description="Acidic residues" evidence="5">
    <location>
        <begin position="397"/>
        <end position="421"/>
    </location>
</feature>
<feature type="domain" description="RING-type" evidence="6">
    <location>
        <begin position="160"/>
        <end position="222"/>
    </location>
</feature>
<dbReference type="InterPro" id="IPR001841">
    <property type="entry name" value="Znf_RING"/>
</dbReference>
<dbReference type="SUPFAM" id="SSF57850">
    <property type="entry name" value="RING/U-box"/>
    <property type="match status" value="1"/>
</dbReference>
<keyword evidence="1" id="KW-0479">Metal-binding</keyword>
<feature type="compositionally biased region" description="Low complexity" evidence="5">
    <location>
        <begin position="258"/>
        <end position="270"/>
    </location>
</feature>
<accession>A0A9P7FXG5</accession>
<keyword evidence="8" id="KW-1185">Reference proteome</keyword>
<dbReference type="InterPro" id="IPR047126">
    <property type="entry name" value="RNF141-like"/>
</dbReference>
<dbReference type="InterPro" id="IPR018957">
    <property type="entry name" value="Znf_C3HC4_RING-type"/>
</dbReference>
<comment type="caution">
    <text evidence="7">The sequence shown here is derived from an EMBL/GenBank/DDBJ whole genome shotgun (WGS) entry which is preliminary data.</text>
</comment>
<dbReference type="GO" id="GO:0008270">
    <property type="term" value="F:zinc ion binding"/>
    <property type="evidence" value="ECO:0007669"/>
    <property type="project" value="UniProtKB-KW"/>
</dbReference>
<evidence type="ECO:0000256" key="2">
    <source>
        <dbReference type="ARBA" id="ARBA00022771"/>
    </source>
</evidence>
<dbReference type="InterPro" id="IPR013083">
    <property type="entry name" value="Znf_RING/FYVE/PHD"/>
</dbReference>
<protein>
    <recommendedName>
        <fullName evidence="6">RING-type domain-containing protein</fullName>
    </recommendedName>
</protein>
<evidence type="ECO:0000256" key="1">
    <source>
        <dbReference type="ARBA" id="ARBA00022723"/>
    </source>
</evidence>
<name>A0A9P7FXG5_9AGAR</name>
<feature type="region of interest" description="Disordered" evidence="5">
    <location>
        <begin position="393"/>
        <end position="421"/>
    </location>
</feature>
<reference evidence="7" key="1">
    <citation type="submission" date="2021-02" db="EMBL/GenBank/DDBJ databases">
        <authorList>
            <person name="Nieuwenhuis M."/>
            <person name="Van De Peppel L.J.J."/>
        </authorList>
    </citation>
    <scope>NUCLEOTIDE SEQUENCE</scope>
    <source>
        <strain evidence="7">D49</strain>
    </source>
</reference>
<sequence length="562" mass="62306">MNLRKRGPTETDTDADTSRSTKKLKKETTNAAAKKDKKKRRKRKRKLSVVAVEPEPCSISKSRSVTAATQSPVPEPSADADVDPPPATAPPDDAEDMVARIPYADKGKAKATDEAPTPPLETIESPEAQIARLQQELERQTLLLRRHQTHLNQVYQALTCQICLDLLHKPFALAPCGHVVCHGCLVQWFTAPDPTHPLQEALPGAPGAHSHVRKKKKCPICRTQITERPVEVYGVKSMVAGIVRSGLVELPAPPPDPSSSDGPEGSAPDPWQNIFRRANARPFFDLFAPRPPRDAGPEGDGGLEAMGMYDAEDGGIYRCIDCMHELWAGICTQCQRVYPGHRRDGDSDEDGDEDDFEQGQDDMYFAAERRREPYTIGDLFDMMARRRHPFAMGADESQSESDDLDGLWDDQDSFSEDDEDVIFPPWLRPGLDLLAPRMLLEDGHHDSDDQEELGIARIEEEGQEGSGSEEEGYESSFIDDAEGVPAVQDRRGRRGSRHETIVLSDDDSDSDDDIVAVVRPSARRARMAPRRGNRAIVVHSDDDTSSSLSGMEIHETQRRRVA</sequence>
<feature type="region of interest" description="Disordered" evidence="5">
    <location>
        <begin position="249"/>
        <end position="272"/>
    </location>
</feature>
<dbReference type="OrthoDB" id="6105938at2759"/>
<feature type="region of interest" description="Disordered" evidence="5">
    <location>
        <begin position="460"/>
        <end position="512"/>
    </location>
</feature>
<feature type="region of interest" description="Disordered" evidence="5">
    <location>
        <begin position="1"/>
        <end position="95"/>
    </location>
</feature>
<dbReference type="Gene3D" id="3.30.40.10">
    <property type="entry name" value="Zinc/RING finger domain, C3HC4 (zinc finger)"/>
    <property type="match status" value="1"/>
</dbReference>
<keyword evidence="3" id="KW-0862">Zinc</keyword>
<proteinExistence type="predicted"/>
<reference evidence="7" key="2">
    <citation type="submission" date="2021-10" db="EMBL/GenBank/DDBJ databases">
        <title>Phylogenomics reveals ancestral predisposition of the termite-cultivated fungus Termitomyces towards a domesticated lifestyle.</title>
        <authorList>
            <person name="Auxier B."/>
            <person name="Grum-Grzhimaylo A."/>
            <person name="Cardenas M.E."/>
            <person name="Lodge J.D."/>
            <person name="Laessoe T."/>
            <person name="Pedersen O."/>
            <person name="Smith M.E."/>
            <person name="Kuyper T.W."/>
            <person name="Franco-Molano E.A."/>
            <person name="Baroni T.J."/>
            <person name="Aanen D.K."/>
        </authorList>
    </citation>
    <scope>NUCLEOTIDE SEQUENCE</scope>
    <source>
        <strain evidence="7">D49</strain>
    </source>
</reference>
<evidence type="ECO:0000259" key="6">
    <source>
        <dbReference type="PROSITE" id="PS50089"/>
    </source>
</evidence>
<dbReference type="AlphaFoldDB" id="A0A9P7FXG5"/>
<dbReference type="Pfam" id="PF00097">
    <property type="entry name" value="zf-C3HC4"/>
    <property type="match status" value="1"/>
</dbReference>
<dbReference type="InterPro" id="IPR017907">
    <property type="entry name" value="Znf_RING_CS"/>
</dbReference>
<evidence type="ECO:0000256" key="5">
    <source>
        <dbReference type="SAM" id="MobiDB-lite"/>
    </source>
</evidence>
<dbReference type="PROSITE" id="PS50089">
    <property type="entry name" value="ZF_RING_2"/>
    <property type="match status" value="1"/>
</dbReference>
<feature type="region of interest" description="Disordered" evidence="5">
    <location>
        <begin position="525"/>
        <end position="562"/>
    </location>
</feature>
<feature type="compositionally biased region" description="Basic and acidic residues" evidence="5">
    <location>
        <begin position="552"/>
        <end position="562"/>
    </location>
</feature>
<dbReference type="PROSITE" id="PS00518">
    <property type="entry name" value="ZF_RING_1"/>
    <property type="match status" value="1"/>
</dbReference>
<dbReference type="Proteomes" id="UP000717328">
    <property type="component" value="Unassembled WGS sequence"/>
</dbReference>
<feature type="compositionally biased region" description="Acidic residues" evidence="5">
    <location>
        <begin position="461"/>
        <end position="482"/>
    </location>
</feature>
<feature type="compositionally biased region" description="Basic residues" evidence="5">
    <location>
        <begin position="35"/>
        <end position="47"/>
    </location>
</feature>